<evidence type="ECO:0000313" key="2">
    <source>
        <dbReference type="EMBL" id="RVW98805.1"/>
    </source>
</evidence>
<protein>
    <recommendedName>
        <fullName evidence="4">CCHC-type domain-containing protein</fullName>
    </recommendedName>
</protein>
<dbReference type="AlphaFoldDB" id="A0A438IQA3"/>
<evidence type="ECO:0008006" key="4">
    <source>
        <dbReference type="Google" id="ProtNLM"/>
    </source>
</evidence>
<dbReference type="Proteomes" id="UP000288805">
    <property type="component" value="Unassembled WGS sequence"/>
</dbReference>
<proteinExistence type="predicted"/>
<feature type="compositionally biased region" description="Low complexity" evidence="1">
    <location>
        <begin position="47"/>
        <end position="60"/>
    </location>
</feature>
<feature type="region of interest" description="Disordered" evidence="1">
    <location>
        <begin position="22"/>
        <end position="62"/>
    </location>
</feature>
<dbReference type="EMBL" id="QGNW01000091">
    <property type="protein sequence ID" value="RVW98805.1"/>
    <property type="molecule type" value="Genomic_DNA"/>
</dbReference>
<reference evidence="2 3" key="1">
    <citation type="journal article" date="2018" name="PLoS Genet.">
        <title>Population sequencing reveals clonal diversity and ancestral inbreeding in the grapevine cultivar Chardonnay.</title>
        <authorList>
            <person name="Roach M.J."/>
            <person name="Johnson D.L."/>
            <person name="Bohlmann J."/>
            <person name="van Vuuren H.J."/>
            <person name="Jones S.J."/>
            <person name="Pretorius I.S."/>
            <person name="Schmidt S.A."/>
            <person name="Borneman A.R."/>
        </authorList>
    </citation>
    <scope>NUCLEOTIDE SEQUENCE [LARGE SCALE GENOMIC DNA]</scope>
    <source>
        <strain evidence="3">cv. Chardonnay</strain>
        <tissue evidence="2">Leaf</tissue>
    </source>
</reference>
<accession>A0A438IQA3</accession>
<evidence type="ECO:0000256" key="1">
    <source>
        <dbReference type="SAM" id="MobiDB-lite"/>
    </source>
</evidence>
<gene>
    <name evidence="2" type="ORF">CK203_024085</name>
</gene>
<evidence type="ECO:0000313" key="3">
    <source>
        <dbReference type="Proteomes" id="UP000288805"/>
    </source>
</evidence>
<sequence length="120" mass="13759">MSIVVQHEVLLKKNETHFLTDQWSNMKKKLPHKNSGDSKQFKRKGNSSQRASSASVSSNATRNEKFKGKCNFCHKIGHKQVDCFKFKNWLEKKKKCKIVVVVDLNANMIETNIVDVHANS</sequence>
<comment type="caution">
    <text evidence="2">The sequence shown here is derived from an EMBL/GenBank/DDBJ whole genome shotgun (WGS) entry which is preliminary data.</text>
</comment>
<organism evidence="2 3">
    <name type="scientific">Vitis vinifera</name>
    <name type="common">Grape</name>
    <dbReference type="NCBI Taxonomy" id="29760"/>
    <lineage>
        <taxon>Eukaryota</taxon>
        <taxon>Viridiplantae</taxon>
        <taxon>Streptophyta</taxon>
        <taxon>Embryophyta</taxon>
        <taxon>Tracheophyta</taxon>
        <taxon>Spermatophyta</taxon>
        <taxon>Magnoliopsida</taxon>
        <taxon>eudicotyledons</taxon>
        <taxon>Gunneridae</taxon>
        <taxon>Pentapetalae</taxon>
        <taxon>rosids</taxon>
        <taxon>Vitales</taxon>
        <taxon>Vitaceae</taxon>
        <taxon>Viteae</taxon>
        <taxon>Vitis</taxon>
    </lineage>
</organism>
<name>A0A438IQA3_VITVI</name>